<protein>
    <submittedName>
        <fullName evidence="1">Putative ovule protein</fullName>
    </submittedName>
</protein>
<organism evidence="1">
    <name type="scientific">Solanum chacoense</name>
    <name type="common">Chaco potato</name>
    <dbReference type="NCBI Taxonomy" id="4108"/>
    <lineage>
        <taxon>Eukaryota</taxon>
        <taxon>Viridiplantae</taxon>
        <taxon>Streptophyta</taxon>
        <taxon>Embryophyta</taxon>
        <taxon>Tracheophyta</taxon>
        <taxon>Spermatophyta</taxon>
        <taxon>Magnoliopsida</taxon>
        <taxon>eudicotyledons</taxon>
        <taxon>Gunneridae</taxon>
        <taxon>Pentapetalae</taxon>
        <taxon>asterids</taxon>
        <taxon>lamiids</taxon>
        <taxon>Solanales</taxon>
        <taxon>Solanaceae</taxon>
        <taxon>Solanoideae</taxon>
        <taxon>Solaneae</taxon>
        <taxon>Solanum</taxon>
    </lineage>
</organism>
<feature type="non-terminal residue" evidence="1">
    <location>
        <position position="1"/>
    </location>
</feature>
<reference evidence="1" key="1">
    <citation type="submission" date="2015-12" db="EMBL/GenBank/DDBJ databases">
        <title>Gene expression during late stages of embryo sac development: a critical building block for successful pollen-pistil interactions.</title>
        <authorList>
            <person name="Liu Y."/>
            <person name="Joly V."/>
            <person name="Sabar M."/>
            <person name="Matton D.P."/>
        </authorList>
    </citation>
    <scope>NUCLEOTIDE SEQUENCE</scope>
</reference>
<sequence>LIPSPPHHCLSSSSKITISFTPKICRIFHEDCRLSAASLTSTSLFPFFRAAPIPFSMVCFGKEERKSKDDGSQVLSNVFHHQWHPKHLYP</sequence>
<proteinExistence type="predicted"/>
<dbReference type="EMBL" id="GEDG01039720">
    <property type="protein sequence ID" value="JAP07007.1"/>
    <property type="molecule type" value="Transcribed_RNA"/>
</dbReference>
<name>A0A0V0GFY8_SOLCH</name>
<evidence type="ECO:0000313" key="1">
    <source>
        <dbReference type="EMBL" id="JAP07007.1"/>
    </source>
</evidence>
<accession>A0A0V0GFY8</accession>
<dbReference type="AlphaFoldDB" id="A0A0V0GFY8"/>